<dbReference type="AlphaFoldDB" id="A0A9E2BGD5"/>
<feature type="transmembrane region" description="Helical" evidence="6">
    <location>
        <begin position="6"/>
        <end position="23"/>
    </location>
</feature>
<evidence type="ECO:0000313" key="7">
    <source>
        <dbReference type="EMBL" id="MBT9145100.1"/>
    </source>
</evidence>
<evidence type="ECO:0000256" key="2">
    <source>
        <dbReference type="ARBA" id="ARBA00008854"/>
    </source>
</evidence>
<gene>
    <name evidence="7" type="ORF">DDT42_00970</name>
</gene>
<keyword evidence="4 6" id="KW-1133">Transmembrane helix</keyword>
<evidence type="ECO:0008006" key="9">
    <source>
        <dbReference type="Google" id="ProtNLM"/>
    </source>
</evidence>
<dbReference type="InterPro" id="IPR023353">
    <property type="entry name" value="LemA-like_dom_sf"/>
</dbReference>
<evidence type="ECO:0000256" key="6">
    <source>
        <dbReference type="SAM" id="Phobius"/>
    </source>
</evidence>
<protein>
    <recommendedName>
        <fullName evidence="9">LemA family protein</fullName>
    </recommendedName>
</protein>
<sequence>MWLLYVVFGVAFLGVYLYNRLIVLKMRVSNSWRQIDVQLKRRADLIPNLVDTVKGYASHERELFAKVTELRSKVAGGGSVKEISEANNALTGVLKSLFAVAEAYPDLKANQNFMMLQEELSGTESKIAFARQFYNDTVMNLNTAIHMFPTNIMAAIISLKDADYFVIPEEERELPKVSF</sequence>
<dbReference type="EMBL" id="QLTW01000048">
    <property type="protein sequence ID" value="MBT9145100.1"/>
    <property type="molecule type" value="Genomic_DNA"/>
</dbReference>
<proteinExistence type="inferred from homology"/>
<evidence type="ECO:0000313" key="8">
    <source>
        <dbReference type="Proteomes" id="UP000811545"/>
    </source>
</evidence>
<comment type="caution">
    <text evidence="7">The sequence shown here is derived from an EMBL/GenBank/DDBJ whole genome shotgun (WGS) entry which is preliminary data.</text>
</comment>
<evidence type="ECO:0000256" key="1">
    <source>
        <dbReference type="ARBA" id="ARBA00004167"/>
    </source>
</evidence>
<dbReference type="Gene3D" id="1.20.1440.20">
    <property type="entry name" value="LemA-like domain"/>
    <property type="match status" value="1"/>
</dbReference>
<keyword evidence="3 6" id="KW-0812">Transmembrane</keyword>
<keyword evidence="5 6" id="KW-0472">Membrane</keyword>
<evidence type="ECO:0000256" key="4">
    <source>
        <dbReference type="ARBA" id="ARBA00022989"/>
    </source>
</evidence>
<dbReference type="Proteomes" id="UP000811545">
    <property type="component" value="Unassembled WGS sequence"/>
</dbReference>
<organism evidence="7 8">
    <name type="scientific">Psychracetigena formicireducens</name>
    <dbReference type="NCBI Taxonomy" id="2986056"/>
    <lineage>
        <taxon>Bacteria</taxon>
        <taxon>Bacillati</taxon>
        <taxon>Candidatus Lithacetigenota</taxon>
        <taxon>Candidatus Psychracetigena</taxon>
    </lineage>
</organism>
<comment type="subcellular location">
    <subcellularLocation>
        <location evidence="1">Membrane</location>
        <topology evidence="1">Single-pass membrane protein</topology>
    </subcellularLocation>
</comment>
<reference evidence="7 8" key="1">
    <citation type="journal article" date="2021" name="bioRxiv">
        <title>Unique metabolic strategies in Hadean analogues reveal hints for primordial physiology.</title>
        <authorList>
            <person name="Nobu M.K."/>
            <person name="Nakai R."/>
            <person name="Tamazawa S."/>
            <person name="Mori H."/>
            <person name="Toyoda A."/>
            <person name="Ijiri A."/>
            <person name="Suzuki S."/>
            <person name="Kurokawa K."/>
            <person name="Kamagata Y."/>
            <person name="Tamaki H."/>
        </authorList>
    </citation>
    <scope>NUCLEOTIDE SEQUENCE [LARGE SCALE GENOMIC DNA]</scope>
    <source>
        <strain evidence="7">BS525</strain>
    </source>
</reference>
<dbReference type="PANTHER" id="PTHR34478:SF2">
    <property type="entry name" value="MEMBRANE PROTEIN"/>
    <property type="match status" value="1"/>
</dbReference>
<dbReference type="GO" id="GO:0016020">
    <property type="term" value="C:membrane"/>
    <property type="evidence" value="ECO:0007669"/>
    <property type="project" value="UniProtKB-SubCell"/>
</dbReference>
<dbReference type="PANTHER" id="PTHR34478">
    <property type="entry name" value="PROTEIN LEMA"/>
    <property type="match status" value="1"/>
</dbReference>
<dbReference type="SUPFAM" id="SSF140478">
    <property type="entry name" value="LemA-like"/>
    <property type="match status" value="1"/>
</dbReference>
<accession>A0A9E2BGD5</accession>
<dbReference type="InterPro" id="IPR007156">
    <property type="entry name" value="MamQ_LemA"/>
</dbReference>
<name>A0A9E2BGD5_PSYF1</name>
<evidence type="ECO:0000256" key="5">
    <source>
        <dbReference type="ARBA" id="ARBA00023136"/>
    </source>
</evidence>
<dbReference type="Pfam" id="PF04011">
    <property type="entry name" value="LemA"/>
    <property type="match status" value="1"/>
</dbReference>
<evidence type="ECO:0000256" key="3">
    <source>
        <dbReference type="ARBA" id="ARBA00022692"/>
    </source>
</evidence>
<comment type="similarity">
    <text evidence="2">Belongs to the LemA family.</text>
</comment>